<dbReference type="Proteomes" id="UP001548587">
    <property type="component" value="Unassembled WGS sequence"/>
</dbReference>
<evidence type="ECO:0000313" key="3">
    <source>
        <dbReference type="Proteomes" id="UP001548587"/>
    </source>
</evidence>
<evidence type="ECO:0000256" key="1">
    <source>
        <dbReference type="SAM" id="MobiDB-lite"/>
    </source>
</evidence>
<keyword evidence="3" id="KW-1185">Reference proteome</keyword>
<dbReference type="EMBL" id="JBEWCH010000025">
    <property type="protein sequence ID" value="MET1478155.1"/>
    <property type="molecule type" value="Genomic_DNA"/>
</dbReference>
<sequence length="89" mass="10170">MTTLLRRRMERTTRVSSVIFASSPAHCRMKPIAKKSPDCCVDLHPAERDQYQTSDASKRVSPPHTEHDVRDRGLMVSTSQMEQHSKADF</sequence>
<feature type="region of interest" description="Disordered" evidence="1">
    <location>
        <begin position="46"/>
        <end position="89"/>
    </location>
</feature>
<organism evidence="2 3">
    <name type="scientific">Burkholderia sola</name>
    <dbReference type="NCBI Taxonomy" id="2843302"/>
    <lineage>
        <taxon>Bacteria</taxon>
        <taxon>Pseudomonadati</taxon>
        <taxon>Pseudomonadota</taxon>
        <taxon>Betaproteobacteria</taxon>
        <taxon>Burkholderiales</taxon>
        <taxon>Burkholderiaceae</taxon>
        <taxon>Burkholderia</taxon>
        <taxon>Burkholderia cepacia complex</taxon>
    </lineage>
</organism>
<name>A0ABV2CGF7_9BURK</name>
<accession>A0ABV2CGF7</accession>
<dbReference type="RefSeq" id="WP_165935654.1">
    <property type="nucleotide sequence ID" value="NZ_JBEWCH010000025.1"/>
</dbReference>
<feature type="compositionally biased region" description="Basic and acidic residues" evidence="1">
    <location>
        <begin position="64"/>
        <end position="73"/>
    </location>
</feature>
<proteinExistence type="predicted"/>
<protein>
    <submittedName>
        <fullName evidence="2">Uncharacterized protein</fullName>
    </submittedName>
</protein>
<comment type="caution">
    <text evidence="2">The sequence shown here is derived from an EMBL/GenBank/DDBJ whole genome shotgun (WGS) entry which is preliminary data.</text>
</comment>
<reference evidence="2 3" key="1">
    <citation type="submission" date="2024-06" db="EMBL/GenBank/DDBJ databases">
        <title>Burkholderia sola in Mexico.</title>
        <authorList>
            <person name="Estrada P."/>
        </authorList>
    </citation>
    <scope>NUCLEOTIDE SEQUENCE [LARGE SCALE GENOMIC DNA]</scope>
    <source>
        <strain evidence="2 3">CpTa8-5</strain>
    </source>
</reference>
<evidence type="ECO:0000313" key="2">
    <source>
        <dbReference type="EMBL" id="MET1478155.1"/>
    </source>
</evidence>
<gene>
    <name evidence="2" type="ORF">ABXL37_28290</name>
</gene>